<accession>A0ABR4UP10</accession>
<gene>
    <name evidence="1" type="ORF">IW16_06095</name>
</gene>
<comment type="caution">
    <text evidence="1">The sequence shown here is derived from an EMBL/GenBank/DDBJ whole genome shotgun (WGS) entry which is preliminary data.</text>
</comment>
<dbReference type="InterPro" id="IPR054223">
    <property type="entry name" value="DUF6943"/>
</dbReference>
<dbReference type="EMBL" id="JPRI01000002">
    <property type="protein sequence ID" value="KFF26849.1"/>
    <property type="molecule type" value="Genomic_DNA"/>
</dbReference>
<evidence type="ECO:0000313" key="1">
    <source>
        <dbReference type="EMBL" id="KFF26849.1"/>
    </source>
</evidence>
<evidence type="ECO:0000313" key="2">
    <source>
        <dbReference type="Proteomes" id="UP000028719"/>
    </source>
</evidence>
<proteinExistence type="predicted"/>
<evidence type="ECO:0008006" key="3">
    <source>
        <dbReference type="Google" id="ProtNLM"/>
    </source>
</evidence>
<sequence>MEIKVHNGVISAPENNQTIFYIQSKGNNAGRPLLSPITNCWEVKTFRSVDFEILYIIFESRILEPFIGGSVIPFIRLHDYKNIIKPILNNAINEDNKVNEKYLQIRKIETQIKKQEEIKYLLLQLKSTISKEVLKTIKKHLL</sequence>
<keyword evidence="2" id="KW-1185">Reference proteome</keyword>
<protein>
    <recommendedName>
        <fullName evidence="3">Type I restriction modification DNA specificity domain-containing protein</fullName>
    </recommendedName>
</protein>
<organism evidence="1 2">
    <name type="scientific">Chryseobacterium vrystaatense</name>
    <dbReference type="NCBI Taxonomy" id="307480"/>
    <lineage>
        <taxon>Bacteria</taxon>
        <taxon>Pseudomonadati</taxon>
        <taxon>Bacteroidota</taxon>
        <taxon>Flavobacteriia</taxon>
        <taxon>Flavobacteriales</taxon>
        <taxon>Weeksellaceae</taxon>
        <taxon>Chryseobacterium group</taxon>
        <taxon>Chryseobacterium</taxon>
    </lineage>
</organism>
<dbReference type="Pfam" id="PF22105">
    <property type="entry name" value="DUF6943"/>
    <property type="match status" value="1"/>
</dbReference>
<name>A0ABR4UP10_9FLAO</name>
<dbReference type="Proteomes" id="UP000028719">
    <property type="component" value="Unassembled WGS sequence"/>
</dbReference>
<reference evidence="1 2" key="1">
    <citation type="submission" date="2014-07" db="EMBL/GenBank/DDBJ databases">
        <title>Genome of Chryseobacterium vrystaatense LMG 22846.</title>
        <authorList>
            <person name="Pipes S.E."/>
            <person name="Stropko S.J."/>
            <person name="Newman J.D."/>
        </authorList>
    </citation>
    <scope>NUCLEOTIDE SEQUENCE [LARGE SCALE GENOMIC DNA]</scope>
    <source>
        <strain evidence="1 2">LMG 22846</strain>
    </source>
</reference>